<dbReference type="AlphaFoldDB" id="D5WNH4"/>
<reference evidence="2" key="1">
    <citation type="submission" date="2010-04" db="EMBL/GenBank/DDBJ databases">
        <title>Complete sequence of plasmid 1 of Burkholderia sp. CCGE1002.</title>
        <authorList>
            <consortium name="US DOE Joint Genome Institute"/>
            <person name="Lucas S."/>
            <person name="Copeland A."/>
            <person name="Lapidus A."/>
            <person name="Cheng J.-F."/>
            <person name="Bruce D."/>
            <person name="Goodwin L."/>
            <person name="Pitluck S."/>
            <person name="Chertkov O."/>
            <person name="Detter J.C."/>
            <person name="Han C."/>
            <person name="Tapia R."/>
            <person name="Land M."/>
            <person name="Hauser L."/>
            <person name="Kyrpides N."/>
            <person name="Ovchinnikova G."/>
            <person name="Martinez-Romero E."/>
            <person name="Hernandez M.A.R."/>
            <person name="Tiedje J.M."/>
            <person name="Woyke T."/>
        </authorList>
    </citation>
    <scope>NUCLEOTIDE SEQUENCE [LARGE SCALE GENOMIC DNA]</scope>
    <source>
        <strain evidence="2">CCGE1002</strain>
        <plasmid evidence="2">pBC201</plasmid>
    </source>
</reference>
<geneLocation type="plasmid" evidence="1 2">
    <name>pBC201</name>
</geneLocation>
<dbReference type="Proteomes" id="UP000002190">
    <property type="component" value="Plasmid pBC201"/>
</dbReference>
<name>D5WNH4_PARAM</name>
<gene>
    <name evidence="1" type="ordered locus">BC1002_7103</name>
</gene>
<dbReference type="KEGG" id="bge:BC1002_7103"/>
<dbReference type="RefSeq" id="WP_013094629.1">
    <property type="nucleotide sequence ID" value="NC_014120.1"/>
</dbReference>
<sequence length="421" mass="45570">MPDLNTLVNQVYTYFEGRYGLPGGATPVAGNLFLAFEQIATNVSPNDFKLNDTDTTFNDALAAQLGSHLADFVVTLSSDGAIMPRGDLSLTVQGAYQELVKSSRYLSADPASLASFMALQGETQRAFEEEKCTVDLIDFWPVQFTPQHWFDGDDAQIWSIYSSLTSSPTAAPPSPPPVKVADWKWSVISDEARPALVALRADALRPLSRSAVDAPPVTNHAPLLATASPALLKETAPSNLALARPLTTTGLQQNTNANGGPQIKVINRVMRPVLINPSSLVATTLPQVSPTSDQFELSFDYCLVSLSRPWISGGFLTHAGWYVPGSAASSWSDGTYRLSPQRFAYLPVKMLVVRKLKIKAQWTQEDRLCVQNAASFGPFSLLDAQFNDETLTSDGIQIVGWMCQVMPPMPPSGDSTVGAQQ</sequence>
<dbReference type="GeneID" id="301098062"/>
<dbReference type="EMBL" id="CP002016">
    <property type="protein sequence ID" value="ADG20853.1"/>
    <property type="molecule type" value="Genomic_DNA"/>
</dbReference>
<keyword evidence="1" id="KW-0614">Plasmid</keyword>
<dbReference type="HOGENOM" id="CLU_655240_0_0_4"/>
<accession>D5WNH4</accession>
<reference evidence="1 2" key="2">
    <citation type="journal article" date="2012" name="J. Bacteriol.">
        <title>Genome Sequences of Burkholderia sp. Strains CCGE1002 and H160, Isolated from Legume Nodules in Mexico and Brazil.</title>
        <authorList>
            <person name="Ormeno-Orrillo E."/>
            <person name="Rogel M.A."/>
            <person name="Chueire L.M."/>
            <person name="Tiedje J.M."/>
            <person name="Martinez-Romero E."/>
            <person name="Hungria M."/>
        </authorList>
    </citation>
    <scope>NUCLEOTIDE SEQUENCE [LARGE SCALE GENOMIC DNA]</scope>
    <source>
        <strain evidence="1 2">CCGE1002</strain>
        <plasmid evidence="2">pBC201</plasmid>
    </source>
</reference>
<proteinExistence type="predicted"/>
<evidence type="ECO:0000313" key="2">
    <source>
        <dbReference type="Proteomes" id="UP000002190"/>
    </source>
</evidence>
<protein>
    <submittedName>
        <fullName evidence="1">Uncharacterized protein</fullName>
    </submittedName>
</protein>
<organism evidence="1 2">
    <name type="scientific">Paraburkholderia atlantica</name>
    <dbReference type="NCBI Taxonomy" id="2654982"/>
    <lineage>
        <taxon>Bacteria</taxon>
        <taxon>Pseudomonadati</taxon>
        <taxon>Pseudomonadota</taxon>
        <taxon>Betaproteobacteria</taxon>
        <taxon>Burkholderiales</taxon>
        <taxon>Burkholderiaceae</taxon>
        <taxon>Paraburkholderia</taxon>
    </lineage>
</organism>
<evidence type="ECO:0000313" key="1">
    <source>
        <dbReference type="EMBL" id="ADG20853.1"/>
    </source>
</evidence>